<evidence type="ECO:0000313" key="2">
    <source>
        <dbReference type="Proteomes" id="UP000541558"/>
    </source>
</evidence>
<organism evidence="1 2">
    <name type="scientific">Ephemerocybe angulata</name>
    <dbReference type="NCBI Taxonomy" id="980116"/>
    <lineage>
        <taxon>Eukaryota</taxon>
        <taxon>Fungi</taxon>
        <taxon>Dikarya</taxon>
        <taxon>Basidiomycota</taxon>
        <taxon>Agaricomycotina</taxon>
        <taxon>Agaricomycetes</taxon>
        <taxon>Agaricomycetidae</taxon>
        <taxon>Agaricales</taxon>
        <taxon>Agaricineae</taxon>
        <taxon>Psathyrellaceae</taxon>
        <taxon>Ephemerocybe</taxon>
    </lineage>
</organism>
<keyword evidence="2" id="KW-1185">Reference proteome</keyword>
<comment type="caution">
    <text evidence="1">The sequence shown here is derived from an EMBL/GenBank/DDBJ whole genome shotgun (WGS) entry which is preliminary data.</text>
</comment>
<evidence type="ECO:0000313" key="1">
    <source>
        <dbReference type="EMBL" id="KAF5329038.1"/>
    </source>
</evidence>
<protein>
    <submittedName>
        <fullName evidence="1">Uncharacterized protein</fullName>
    </submittedName>
</protein>
<reference evidence="1 2" key="1">
    <citation type="journal article" date="2020" name="ISME J.">
        <title>Uncovering the hidden diversity of litter-decomposition mechanisms in mushroom-forming fungi.</title>
        <authorList>
            <person name="Floudas D."/>
            <person name="Bentzer J."/>
            <person name="Ahren D."/>
            <person name="Johansson T."/>
            <person name="Persson P."/>
            <person name="Tunlid A."/>
        </authorList>
    </citation>
    <scope>NUCLEOTIDE SEQUENCE [LARGE SCALE GENOMIC DNA]</scope>
    <source>
        <strain evidence="1 2">CBS 175.51</strain>
    </source>
</reference>
<dbReference type="Proteomes" id="UP000541558">
    <property type="component" value="Unassembled WGS sequence"/>
</dbReference>
<proteinExistence type="predicted"/>
<gene>
    <name evidence="1" type="ORF">D9611_013887</name>
</gene>
<sequence length="13" mass="1498">MPKSDLQRGQLQP</sequence>
<dbReference type="EMBL" id="JAACJK010000123">
    <property type="protein sequence ID" value="KAF5329038.1"/>
    <property type="molecule type" value="Genomic_DNA"/>
</dbReference>
<name>A0A8H5FAC0_9AGAR</name>
<accession>A0A8H5FAC0</accession>